<keyword evidence="12" id="KW-1185">Reference proteome</keyword>
<evidence type="ECO:0000256" key="5">
    <source>
        <dbReference type="ARBA" id="ARBA00022692"/>
    </source>
</evidence>
<feature type="transmembrane region" description="Helical" evidence="10">
    <location>
        <begin position="20"/>
        <end position="37"/>
    </location>
</feature>
<dbReference type="PANTHER" id="PTHR21320:SF3">
    <property type="entry name" value="CYTOCHROME C OXIDASE ASSEMBLY PROTEIN COX11, MITOCHONDRIAL-RELATED"/>
    <property type="match status" value="1"/>
</dbReference>
<evidence type="ECO:0000256" key="10">
    <source>
        <dbReference type="SAM" id="Phobius"/>
    </source>
</evidence>
<keyword evidence="9 10" id="KW-0472">Membrane</keyword>
<comment type="caution">
    <text evidence="11">The sequence shown here is derived from an EMBL/GenBank/DDBJ whole genome shotgun (WGS) entry which is preliminary data.</text>
</comment>
<dbReference type="Pfam" id="PF04442">
    <property type="entry name" value="CtaG_Cox11"/>
    <property type="match status" value="1"/>
</dbReference>
<dbReference type="NCBIfam" id="NF003465">
    <property type="entry name" value="PRK05089.1"/>
    <property type="match status" value="1"/>
</dbReference>
<evidence type="ECO:0000256" key="2">
    <source>
        <dbReference type="ARBA" id="ARBA00004382"/>
    </source>
</evidence>
<sequence length="189" mass="20509">MREATLPPPRRHGRLVSRLVLLAAACFAFGFALVPLYDTLCRVVGFNGKTLKDAIAAGDVAPGGLDASRKLGVQFTTTLMPGLPWEIRPLEPSIELHPGELRTTRFLVRNLSDKPIVGQAVPSVSPTVAAKYFKKLDCFCFTQQTLAPGESREMALTFIVEREIGPEISELTLAYAFFPAPPPPSGSTQ</sequence>
<keyword evidence="6" id="KW-0735">Signal-anchor</keyword>
<name>A0ABQ6FFD6_9RHOO</name>
<accession>A0ABQ6FFD6</accession>
<evidence type="ECO:0000256" key="6">
    <source>
        <dbReference type="ARBA" id="ARBA00022968"/>
    </source>
</evidence>
<evidence type="ECO:0000256" key="3">
    <source>
        <dbReference type="ARBA" id="ARBA00009620"/>
    </source>
</evidence>
<evidence type="ECO:0000256" key="9">
    <source>
        <dbReference type="ARBA" id="ARBA00023136"/>
    </source>
</evidence>
<organism evidence="11 12">
    <name type="scientific">Zoogloea oryzae</name>
    <dbReference type="NCBI Taxonomy" id="310767"/>
    <lineage>
        <taxon>Bacteria</taxon>
        <taxon>Pseudomonadati</taxon>
        <taxon>Pseudomonadota</taxon>
        <taxon>Betaproteobacteria</taxon>
        <taxon>Rhodocyclales</taxon>
        <taxon>Zoogloeaceae</taxon>
        <taxon>Zoogloea</taxon>
    </lineage>
</organism>
<evidence type="ECO:0000313" key="11">
    <source>
        <dbReference type="EMBL" id="GLT24024.1"/>
    </source>
</evidence>
<evidence type="ECO:0000256" key="8">
    <source>
        <dbReference type="ARBA" id="ARBA00023008"/>
    </source>
</evidence>
<dbReference type="PIRSF" id="PIRSF005413">
    <property type="entry name" value="COX11"/>
    <property type="match status" value="1"/>
</dbReference>
<keyword evidence="5 10" id="KW-0812">Transmembrane</keyword>
<dbReference type="RefSeq" id="WP_284189186.1">
    <property type="nucleotide sequence ID" value="NZ_BSPX01000069.1"/>
</dbReference>
<keyword evidence="7 10" id="KW-1133">Transmembrane helix</keyword>
<comment type="similarity">
    <text evidence="3">Belongs to the COX11/CtaG family.</text>
</comment>
<comment type="function">
    <text evidence="1">Exerts its effect at some terminal stage of cytochrome c oxidase synthesis, probably by being involved in the insertion of the copper B into subunit I.</text>
</comment>
<dbReference type="SUPFAM" id="SSF110111">
    <property type="entry name" value="Ctag/Cox11"/>
    <property type="match status" value="1"/>
</dbReference>
<dbReference type="InterPro" id="IPR023471">
    <property type="entry name" value="CtaG/Cox11_dom_sf"/>
</dbReference>
<proteinExistence type="inferred from homology"/>
<dbReference type="Gene3D" id="2.60.370.10">
    <property type="entry name" value="Ctag/Cox11"/>
    <property type="match status" value="1"/>
</dbReference>
<dbReference type="EMBL" id="BSPX01000069">
    <property type="protein sequence ID" value="GLT24024.1"/>
    <property type="molecule type" value="Genomic_DNA"/>
</dbReference>
<protein>
    <recommendedName>
        <fullName evidence="4">Cytochrome c oxidase assembly protein CtaG</fullName>
    </recommendedName>
</protein>
<dbReference type="Proteomes" id="UP001157167">
    <property type="component" value="Unassembled WGS sequence"/>
</dbReference>
<reference evidence="12" key="1">
    <citation type="journal article" date="2019" name="Int. J. Syst. Evol. Microbiol.">
        <title>The Global Catalogue of Microorganisms (GCM) 10K type strain sequencing project: providing services to taxonomists for standard genome sequencing and annotation.</title>
        <authorList>
            <consortium name="The Broad Institute Genomics Platform"/>
            <consortium name="The Broad Institute Genome Sequencing Center for Infectious Disease"/>
            <person name="Wu L."/>
            <person name="Ma J."/>
        </authorList>
    </citation>
    <scope>NUCLEOTIDE SEQUENCE [LARGE SCALE GENOMIC DNA]</scope>
    <source>
        <strain evidence="12">NBRC 102407</strain>
    </source>
</reference>
<keyword evidence="8" id="KW-0186">Copper</keyword>
<evidence type="ECO:0000256" key="7">
    <source>
        <dbReference type="ARBA" id="ARBA00022989"/>
    </source>
</evidence>
<gene>
    <name evidence="11" type="primary">ctaG</name>
    <name evidence="11" type="ORF">GCM10007933_34950</name>
</gene>
<dbReference type="PANTHER" id="PTHR21320">
    <property type="entry name" value="CYTOCHROME C OXIDASE ASSEMBLY PROTEIN COX11-RELATED"/>
    <property type="match status" value="1"/>
</dbReference>
<evidence type="ECO:0000256" key="1">
    <source>
        <dbReference type="ARBA" id="ARBA00004007"/>
    </source>
</evidence>
<evidence type="ECO:0000313" key="12">
    <source>
        <dbReference type="Proteomes" id="UP001157167"/>
    </source>
</evidence>
<dbReference type="InterPro" id="IPR007533">
    <property type="entry name" value="Cyt_c_oxidase_assmbl_CtaG"/>
</dbReference>
<evidence type="ECO:0000256" key="4">
    <source>
        <dbReference type="ARBA" id="ARBA00015384"/>
    </source>
</evidence>
<comment type="subcellular location">
    <subcellularLocation>
        <location evidence="2">Cell inner membrane</location>
        <topology evidence="2">Single-pass type II membrane protein</topology>
        <orientation evidence="2">Periplasmic side</orientation>
    </subcellularLocation>
</comment>